<dbReference type="PRINTS" id="PR00348">
    <property type="entry name" value="UBIQUITIN"/>
</dbReference>
<dbReference type="InterPro" id="IPR019956">
    <property type="entry name" value="Ubiquitin_dom"/>
</dbReference>
<dbReference type="Proteomes" id="UP000288716">
    <property type="component" value="Unassembled WGS sequence"/>
</dbReference>
<dbReference type="PANTHER" id="PTHR10666">
    <property type="entry name" value="UBIQUITIN"/>
    <property type="match status" value="1"/>
</dbReference>
<dbReference type="EMBL" id="NCKV01018261">
    <property type="protein sequence ID" value="RWS20332.1"/>
    <property type="molecule type" value="Genomic_DNA"/>
</dbReference>
<dbReference type="PROSITE" id="PS50053">
    <property type="entry name" value="UBIQUITIN_2"/>
    <property type="match status" value="1"/>
</dbReference>
<dbReference type="Pfam" id="PF00240">
    <property type="entry name" value="ubiquitin"/>
    <property type="match status" value="1"/>
</dbReference>
<dbReference type="SUPFAM" id="SSF54236">
    <property type="entry name" value="Ubiquitin-like"/>
    <property type="match status" value="1"/>
</dbReference>
<dbReference type="InterPro" id="IPR050158">
    <property type="entry name" value="Ubiquitin_ubiquitin-like"/>
</dbReference>
<evidence type="ECO:0000256" key="1">
    <source>
        <dbReference type="SAM" id="SignalP"/>
    </source>
</evidence>
<sequence length="140" mass="15743">MKLAIILVFSIIVISSTALEYRSNYFDVQQKRVLNSRTLTNLNLNFENVEDDEIIRHRRSAITVNVKTVTGKTIPIQADTSDTVGSLKGKIQRKEGIPPSQQRLIFGGKQLQDTRTLSSYNVRDGSTIQLLLRLRGGGRK</sequence>
<dbReference type="OrthoDB" id="756206at2759"/>
<evidence type="ECO:0000313" key="3">
    <source>
        <dbReference type="EMBL" id="RWS20332.1"/>
    </source>
</evidence>
<dbReference type="AlphaFoldDB" id="A0A443RY84"/>
<dbReference type="InterPro" id="IPR029071">
    <property type="entry name" value="Ubiquitin-like_domsf"/>
</dbReference>
<organism evidence="3 4">
    <name type="scientific">Leptotrombidium deliense</name>
    <dbReference type="NCBI Taxonomy" id="299467"/>
    <lineage>
        <taxon>Eukaryota</taxon>
        <taxon>Metazoa</taxon>
        <taxon>Ecdysozoa</taxon>
        <taxon>Arthropoda</taxon>
        <taxon>Chelicerata</taxon>
        <taxon>Arachnida</taxon>
        <taxon>Acari</taxon>
        <taxon>Acariformes</taxon>
        <taxon>Trombidiformes</taxon>
        <taxon>Prostigmata</taxon>
        <taxon>Anystina</taxon>
        <taxon>Parasitengona</taxon>
        <taxon>Trombiculoidea</taxon>
        <taxon>Trombiculidae</taxon>
        <taxon>Leptotrombidium</taxon>
    </lineage>
</organism>
<keyword evidence="4" id="KW-1185">Reference proteome</keyword>
<dbReference type="Gene3D" id="3.10.20.90">
    <property type="entry name" value="Phosphatidylinositol 3-kinase Catalytic Subunit, Chain A, domain 1"/>
    <property type="match status" value="1"/>
</dbReference>
<reference evidence="3 4" key="1">
    <citation type="journal article" date="2018" name="Gigascience">
        <title>Genomes of trombidid mites reveal novel predicted allergens and laterally-transferred genes associated with secondary metabolism.</title>
        <authorList>
            <person name="Dong X."/>
            <person name="Chaisiri K."/>
            <person name="Xia D."/>
            <person name="Armstrong S.D."/>
            <person name="Fang Y."/>
            <person name="Donnelly M.J."/>
            <person name="Kadowaki T."/>
            <person name="McGarry J.W."/>
            <person name="Darby A.C."/>
            <person name="Makepeace B.L."/>
        </authorList>
    </citation>
    <scope>NUCLEOTIDE SEQUENCE [LARGE SCALE GENOMIC DNA]</scope>
    <source>
        <strain evidence="3">UoL-UT</strain>
    </source>
</reference>
<dbReference type="InterPro" id="IPR000626">
    <property type="entry name" value="Ubiquitin-like_dom"/>
</dbReference>
<protein>
    <submittedName>
        <fullName evidence="3">Polyubiquitin-B-like protein</fullName>
    </submittedName>
</protein>
<evidence type="ECO:0000313" key="4">
    <source>
        <dbReference type="Proteomes" id="UP000288716"/>
    </source>
</evidence>
<keyword evidence="1" id="KW-0732">Signal</keyword>
<dbReference type="VEuPathDB" id="VectorBase:LDEU011708"/>
<dbReference type="STRING" id="299467.A0A443RY84"/>
<feature type="signal peptide" evidence="1">
    <location>
        <begin position="1"/>
        <end position="18"/>
    </location>
</feature>
<dbReference type="FunFam" id="3.10.20.90:FF:000222">
    <property type="entry name" value="Polyubiquitin 5"/>
    <property type="match status" value="1"/>
</dbReference>
<feature type="domain" description="Ubiquitin-like" evidence="2">
    <location>
        <begin position="62"/>
        <end position="137"/>
    </location>
</feature>
<evidence type="ECO:0000259" key="2">
    <source>
        <dbReference type="PROSITE" id="PS50053"/>
    </source>
</evidence>
<accession>A0A443RY84</accession>
<name>A0A443RY84_9ACAR</name>
<dbReference type="SMART" id="SM00213">
    <property type="entry name" value="UBQ"/>
    <property type="match status" value="1"/>
</dbReference>
<comment type="caution">
    <text evidence="3">The sequence shown here is derived from an EMBL/GenBank/DDBJ whole genome shotgun (WGS) entry which is preliminary data.</text>
</comment>
<gene>
    <name evidence="3" type="ORF">B4U80_05911</name>
</gene>
<feature type="chain" id="PRO_5019311299" evidence="1">
    <location>
        <begin position="19"/>
        <end position="140"/>
    </location>
</feature>
<proteinExistence type="predicted"/>